<dbReference type="GO" id="GO:0003700">
    <property type="term" value="F:DNA-binding transcription factor activity"/>
    <property type="evidence" value="ECO:0007669"/>
    <property type="project" value="InterPro"/>
</dbReference>
<keyword evidence="7" id="KW-1185">Reference proteome</keyword>
<proteinExistence type="inferred from homology"/>
<dbReference type="Gene3D" id="3.40.190.290">
    <property type="match status" value="1"/>
</dbReference>
<evidence type="ECO:0000259" key="5">
    <source>
        <dbReference type="PROSITE" id="PS50931"/>
    </source>
</evidence>
<evidence type="ECO:0000313" key="7">
    <source>
        <dbReference type="Proteomes" id="UP000265750"/>
    </source>
</evidence>
<sequence length="300" mass="32060">MADIPDLGAIQAFVAVADAQSFSKAARATGLSRSALGKALARLEARLGTRLLHRTTRKVTLTGDGSLYLRRMRAILLDLEEADAAIRHEDARPRGVLRLSLPAAYGRLRVLPVLQRYLRDWPELSAEIGFTDRPVDLVGEGVDLVVRMGSTATGADIVGRTIARSKVLLCAAPDYLAARSMPASAGDLADHDRLHFGGGGTAMRWAVKSAQGGEASIAGPGRVLLDSAEAIRDMALAGFGIAELPRFLVSCDLDAGRLVPVLAGLTREPVAISVLYANRRHLPARARLFIDRLADELGDE</sequence>
<dbReference type="Proteomes" id="UP000265750">
    <property type="component" value="Unassembled WGS sequence"/>
</dbReference>
<dbReference type="Pfam" id="PF03466">
    <property type="entry name" value="LysR_substrate"/>
    <property type="match status" value="1"/>
</dbReference>
<dbReference type="InterPro" id="IPR036388">
    <property type="entry name" value="WH-like_DNA-bd_sf"/>
</dbReference>
<dbReference type="SUPFAM" id="SSF53850">
    <property type="entry name" value="Periplasmic binding protein-like II"/>
    <property type="match status" value="1"/>
</dbReference>
<dbReference type="GO" id="GO:0006351">
    <property type="term" value="P:DNA-templated transcription"/>
    <property type="evidence" value="ECO:0007669"/>
    <property type="project" value="TreeGrafter"/>
</dbReference>
<name>A0A3A1WGJ4_9HYPH</name>
<dbReference type="SUPFAM" id="SSF46785">
    <property type="entry name" value="Winged helix' DNA-binding domain"/>
    <property type="match status" value="1"/>
</dbReference>
<keyword evidence="4" id="KW-0804">Transcription</keyword>
<dbReference type="Pfam" id="PF00126">
    <property type="entry name" value="HTH_1"/>
    <property type="match status" value="1"/>
</dbReference>
<dbReference type="OrthoDB" id="9786526at2"/>
<dbReference type="CDD" id="cd08422">
    <property type="entry name" value="PBP2_CrgA_like"/>
    <property type="match status" value="1"/>
</dbReference>
<evidence type="ECO:0000256" key="4">
    <source>
        <dbReference type="ARBA" id="ARBA00023163"/>
    </source>
</evidence>
<dbReference type="PROSITE" id="PS50931">
    <property type="entry name" value="HTH_LYSR"/>
    <property type="match status" value="1"/>
</dbReference>
<evidence type="ECO:0000256" key="1">
    <source>
        <dbReference type="ARBA" id="ARBA00009437"/>
    </source>
</evidence>
<evidence type="ECO:0000256" key="3">
    <source>
        <dbReference type="ARBA" id="ARBA00023125"/>
    </source>
</evidence>
<dbReference type="InterPro" id="IPR000847">
    <property type="entry name" value="LysR_HTH_N"/>
</dbReference>
<dbReference type="InterPro" id="IPR036390">
    <property type="entry name" value="WH_DNA-bd_sf"/>
</dbReference>
<dbReference type="RefSeq" id="WP_119541627.1">
    <property type="nucleotide sequence ID" value="NZ_QYRN01000015.1"/>
</dbReference>
<dbReference type="GO" id="GO:0043565">
    <property type="term" value="F:sequence-specific DNA binding"/>
    <property type="evidence" value="ECO:0007669"/>
    <property type="project" value="TreeGrafter"/>
</dbReference>
<accession>A0A3A1WGJ4</accession>
<organism evidence="6 7">
    <name type="scientific">Aureimonas flava</name>
    <dbReference type="NCBI Taxonomy" id="2320271"/>
    <lineage>
        <taxon>Bacteria</taxon>
        <taxon>Pseudomonadati</taxon>
        <taxon>Pseudomonadota</taxon>
        <taxon>Alphaproteobacteria</taxon>
        <taxon>Hyphomicrobiales</taxon>
        <taxon>Aurantimonadaceae</taxon>
        <taxon>Aureimonas</taxon>
    </lineage>
</organism>
<reference evidence="7" key="1">
    <citation type="submission" date="2018-09" db="EMBL/GenBank/DDBJ databases">
        <authorList>
            <person name="Tuo L."/>
        </authorList>
    </citation>
    <scope>NUCLEOTIDE SEQUENCE [LARGE SCALE GENOMIC DNA]</scope>
    <source>
        <strain evidence="7">M2BS4Y-1</strain>
    </source>
</reference>
<dbReference type="FunFam" id="1.10.10.10:FF:000001">
    <property type="entry name" value="LysR family transcriptional regulator"/>
    <property type="match status" value="1"/>
</dbReference>
<dbReference type="InterPro" id="IPR058163">
    <property type="entry name" value="LysR-type_TF_proteobact-type"/>
</dbReference>
<evidence type="ECO:0000313" key="6">
    <source>
        <dbReference type="EMBL" id="RIX97436.1"/>
    </source>
</evidence>
<keyword evidence="2" id="KW-0805">Transcription regulation</keyword>
<dbReference type="PANTHER" id="PTHR30537">
    <property type="entry name" value="HTH-TYPE TRANSCRIPTIONAL REGULATOR"/>
    <property type="match status" value="1"/>
</dbReference>
<evidence type="ECO:0000256" key="2">
    <source>
        <dbReference type="ARBA" id="ARBA00023015"/>
    </source>
</evidence>
<dbReference type="AlphaFoldDB" id="A0A3A1WGJ4"/>
<dbReference type="InterPro" id="IPR005119">
    <property type="entry name" value="LysR_subst-bd"/>
</dbReference>
<comment type="similarity">
    <text evidence="1">Belongs to the LysR transcriptional regulatory family.</text>
</comment>
<gene>
    <name evidence="6" type="ORF">D3218_18855</name>
</gene>
<protein>
    <submittedName>
        <fullName evidence="6">LysR family transcriptional regulator</fullName>
    </submittedName>
</protein>
<feature type="domain" description="HTH lysR-type" evidence="5">
    <location>
        <begin position="5"/>
        <end position="62"/>
    </location>
</feature>
<comment type="caution">
    <text evidence="6">The sequence shown here is derived from an EMBL/GenBank/DDBJ whole genome shotgun (WGS) entry which is preliminary data.</text>
</comment>
<dbReference type="PANTHER" id="PTHR30537:SF5">
    <property type="entry name" value="HTH-TYPE TRANSCRIPTIONAL ACTIVATOR TTDR-RELATED"/>
    <property type="match status" value="1"/>
</dbReference>
<keyword evidence="3" id="KW-0238">DNA-binding</keyword>
<dbReference type="EMBL" id="QYRN01000015">
    <property type="protein sequence ID" value="RIX97436.1"/>
    <property type="molecule type" value="Genomic_DNA"/>
</dbReference>
<dbReference type="Gene3D" id="1.10.10.10">
    <property type="entry name" value="Winged helix-like DNA-binding domain superfamily/Winged helix DNA-binding domain"/>
    <property type="match status" value="1"/>
</dbReference>